<protein>
    <recommendedName>
        <fullName evidence="1">Lantibiotic dehydratase N-terminal domain-containing protein</fullName>
    </recommendedName>
</protein>
<name>A0AAE3YCJ3_9FLAO</name>
<dbReference type="RefSeq" id="WP_309947518.1">
    <property type="nucleotide sequence ID" value="NZ_JAVDQY010000004.1"/>
</dbReference>
<proteinExistence type="predicted"/>
<dbReference type="Proteomes" id="UP001184861">
    <property type="component" value="Unassembled WGS sequence"/>
</dbReference>
<reference evidence="2" key="1">
    <citation type="submission" date="2023-07" db="EMBL/GenBank/DDBJ databases">
        <title>Sorghum-associated microbial communities from plants grown in Nebraska, USA.</title>
        <authorList>
            <person name="Schachtman D."/>
        </authorList>
    </citation>
    <scope>NUCLEOTIDE SEQUENCE</scope>
    <source>
        <strain evidence="2">DS2360</strain>
    </source>
</reference>
<dbReference type="EMBL" id="JAVDQY010000004">
    <property type="protein sequence ID" value="MDR6528252.1"/>
    <property type="molecule type" value="Genomic_DNA"/>
</dbReference>
<evidence type="ECO:0000259" key="1">
    <source>
        <dbReference type="Pfam" id="PF04738"/>
    </source>
</evidence>
<evidence type="ECO:0000313" key="3">
    <source>
        <dbReference type="Proteomes" id="UP001184861"/>
    </source>
</evidence>
<organism evidence="2 3">
    <name type="scientific">Chryseobacterium rhizosphaerae</name>
    <dbReference type="NCBI Taxonomy" id="395937"/>
    <lineage>
        <taxon>Bacteria</taxon>
        <taxon>Pseudomonadati</taxon>
        <taxon>Bacteroidota</taxon>
        <taxon>Flavobacteriia</taxon>
        <taxon>Flavobacteriales</taxon>
        <taxon>Weeksellaceae</taxon>
        <taxon>Chryseobacterium group</taxon>
        <taxon>Chryseobacterium</taxon>
    </lineage>
</organism>
<dbReference type="InterPro" id="IPR006827">
    <property type="entry name" value="Lant_deHydtase_N"/>
</dbReference>
<feature type="domain" description="Lantibiotic dehydratase N-terminal" evidence="1">
    <location>
        <begin position="43"/>
        <end position="698"/>
    </location>
</feature>
<comment type="caution">
    <text evidence="2">The sequence shown here is derived from an EMBL/GenBank/DDBJ whole genome shotgun (WGS) entry which is preliminary data.</text>
</comment>
<evidence type="ECO:0000313" key="2">
    <source>
        <dbReference type="EMBL" id="MDR6528252.1"/>
    </source>
</evidence>
<dbReference type="Pfam" id="PF04738">
    <property type="entry name" value="Lant_dehydr_N"/>
    <property type="match status" value="1"/>
</dbReference>
<dbReference type="AlphaFoldDB" id="A0AAE3YCJ3"/>
<accession>A0AAE3YCJ3</accession>
<gene>
    <name evidence="2" type="ORF">J2787_003671</name>
</gene>
<sequence>MSRFPYHFFDEYVFRTPLFSRKQFHEMTGNDEIQKTALKSIYADPVFQEAIYLASPYLHKKLNDWLNLSLHGSKKENQKLENSFLKYYSRMSTRSIPFGLFTEVGVGKFGTAPNPFFGKEKFTHEHLVRETQLDMHFLVGLSNHLVKTPEIRNKLLFYPNNSIYTVRNRIRYVEYQYTHGQREYIISSAPLSEELQNILDFSKKGKTIQQLSALLIDEEISREEATEFINELIDNQVLVSELEPNVSGKDFLDIIIGSLQKTGISNESEILASIKTKLDTIDITIGNPVSLYAEIEDLITLFNTEYDQKYLFQTDLYFKEKFILPPYWKKELKEAVSFLNKITLPQKDNHLERFKKAFHERFEKQEMPLAYVLDTEIGIGYRQDIPTKGLHPYIENLDYSSSHHQSTLRIELDPIQQILNEKVQEALLDNQYKIKLSEKDFEEFEENWNDLPDTISFVTEIISENNEEKLSLSSGGGGSAANILARFCSEKSEVQNLTKCIAQKEQELNTGYISAEIIHLPEARIGNVIRRPTLRPYEIPFLAQSILPEENQISIDDLYISLKNNRIVLRSKKLDKEIKPYLTNSHNYSANPLPVYHFLCDLNRQNIRPFINFNWRDLQNIYQFLPRVEYKNLILSKAWWKITEKELTQFSILSSYEAGNKEQLLSGIQSWRNKRQIPSWIQWVQFDNKLTINLDNYDLVKVFIDTVKKLKSIVIEEFLYNENTDFMHQFIFSMYREVEGQEPRVKS</sequence>